<dbReference type="PANTHER" id="PTHR38687">
    <property type="entry name" value="CELL DIVISION PROTEIN DEDD-RELATED"/>
    <property type="match status" value="1"/>
</dbReference>
<organism evidence="4 5">
    <name type="scientific">Keguizhuia sedimenti</name>
    <dbReference type="NCBI Taxonomy" id="3064264"/>
    <lineage>
        <taxon>Bacteria</taxon>
        <taxon>Pseudomonadati</taxon>
        <taxon>Pseudomonadota</taxon>
        <taxon>Betaproteobacteria</taxon>
        <taxon>Burkholderiales</taxon>
        <taxon>Oxalobacteraceae</taxon>
        <taxon>Keguizhuia</taxon>
    </lineage>
</organism>
<feature type="transmembrane region" description="Helical" evidence="2">
    <location>
        <begin position="12"/>
        <end position="34"/>
    </location>
</feature>
<evidence type="ECO:0000256" key="1">
    <source>
        <dbReference type="SAM" id="MobiDB-lite"/>
    </source>
</evidence>
<sequence>MIDYRRKQTGGTLLGLIIGLIIGLGIAVVVAVTIKNTPLPFVDKMGKSDRPAASGKMSDPNKPLYGNREPAKEASKQFGKKAAETPADNSLSQDAGQPGQARKSEARMPAKPEAKSAETKAPVVEKSNSEKATAEKSAATQKADEKYTYFLQAGAFLEKTDAENTKAKLALLGFSAHIAEKQSDNGTLYRVRIGPFSQQEVMNRMRGKLSDNGVDAAVVRVPK</sequence>
<dbReference type="PROSITE" id="PS51724">
    <property type="entry name" value="SPOR"/>
    <property type="match status" value="1"/>
</dbReference>
<feature type="compositionally biased region" description="Basic and acidic residues" evidence="1">
    <location>
        <begin position="102"/>
        <end position="118"/>
    </location>
</feature>
<dbReference type="InterPro" id="IPR007730">
    <property type="entry name" value="SPOR-like_dom"/>
</dbReference>
<feature type="region of interest" description="Disordered" evidence="1">
    <location>
        <begin position="40"/>
        <end position="141"/>
    </location>
</feature>
<accession>A0ABU1BSP6</accession>
<dbReference type="Proteomes" id="UP001225596">
    <property type="component" value="Unassembled WGS sequence"/>
</dbReference>
<evidence type="ECO:0000259" key="3">
    <source>
        <dbReference type="PROSITE" id="PS51724"/>
    </source>
</evidence>
<dbReference type="InterPro" id="IPR052521">
    <property type="entry name" value="Cell_div_SPOR-domain"/>
</dbReference>
<gene>
    <name evidence="4" type="ORF">Q8A64_16350</name>
</gene>
<dbReference type="PANTHER" id="PTHR38687:SF1">
    <property type="entry name" value="CELL DIVISION PROTEIN DEDD"/>
    <property type="match status" value="1"/>
</dbReference>
<keyword evidence="2" id="KW-0812">Transmembrane</keyword>
<comment type="caution">
    <text evidence="4">The sequence shown here is derived from an EMBL/GenBank/DDBJ whole genome shotgun (WGS) entry which is preliminary data.</text>
</comment>
<name>A0ABU1BSP6_9BURK</name>
<proteinExistence type="predicted"/>
<dbReference type="EMBL" id="JAUYVH010000014">
    <property type="protein sequence ID" value="MDQ9171987.1"/>
    <property type="molecule type" value="Genomic_DNA"/>
</dbReference>
<dbReference type="Pfam" id="PF05036">
    <property type="entry name" value="SPOR"/>
    <property type="match status" value="1"/>
</dbReference>
<keyword evidence="2" id="KW-0472">Membrane</keyword>
<feature type="domain" description="SPOR" evidence="3">
    <location>
        <begin position="143"/>
        <end position="221"/>
    </location>
</feature>
<evidence type="ECO:0000256" key="2">
    <source>
        <dbReference type="SAM" id="Phobius"/>
    </source>
</evidence>
<reference evidence="4 5" key="1">
    <citation type="submission" date="2023-08" db="EMBL/GenBank/DDBJ databases">
        <title>Oxalobacteraceae gen .nov., isolated from river sludge outside the plant.</title>
        <authorList>
            <person name="Zhao S.Y."/>
        </authorList>
    </citation>
    <scope>NUCLEOTIDE SEQUENCE [LARGE SCALE GENOMIC DNA]</scope>
    <source>
        <strain evidence="4 5">R-40</strain>
    </source>
</reference>
<evidence type="ECO:0000313" key="5">
    <source>
        <dbReference type="Proteomes" id="UP001225596"/>
    </source>
</evidence>
<evidence type="ECO:0000313" key="4">
    <source>
        <dbReference type="EMBL" id="MDQ9171987.1"/>
    </source>
</evidence>
<keyword evidence="2" id="KW-1133">Transmembrane helix</keyword>
<dbReference type="Gene3D" id="3.30.70.1070">
    <property type="entry name" value="Sporulation related repeat"/>
    <property type="match status" value="1"/>
</dbReference>
<dbReference type="SUPFAM" id="SSF110997">
    <property type="entry name" value="Sporulation related repeat"/>
    <property type="match status" value="1"/>
</dbReference>
<protein>
    <submittedName>
        <fullName evidence="4">SPOR domain-containing protein</fullName>
    </submittedName>
</protein>
<keyword evidence="5" id="KW-1185">Reference proteome</keyword>
<dbReference type="RefSeq" id="WP_338437970.1">
    <property type="nucleotide sequence ID" value="NZ_JAUYVH010000014.1"/>
</dbReference>
<dbReference type="InterPro" id="IPR036680">
    <property type="entry name" value="SPOR-like_sf"/>
</dbReference>